<dbReference type="GO" id="GO:0016020">
    <property type="term" value="C:membrane"/>
    <property type="evidence" value="ECO:0007669"/>
    <property type="project" value="UniProtKB-SubCell"/>
</dbReference>
<evidence type="ECO:0000313" key="7">
    <source>
        <dbReference type="EMBL" id="MCM1988784.1"/>
    </source>
</evidence>
<feature type="transmembrane region" description="Helical" evidence="5">
    <location>
        <begin position="140"/>
        <end position="159"/>
    </location>
</feature>
<comment type="caution">
    <text evidence="7">The sequence shown here is derived from an EMBL/GenBank/DDBJ whole genome shotgun (WGS) entry which is preliminary data.</text>
</comment>
<evidence type="ECO:0000256" key="2">
    <source>
        <dbReference type="ARBA" id="ARBA00022692"/>
    </source>
</evidence>
<feature type="transmembrane region" description="Helical" evidence="5">
    <location>
        <begin position="196"/>
        <end position="218"/>
    </location>
</feature>
<reference evidence="7" key="1">
    <citation type="journal article" date="2021" name="mSystems">
        <title>Bacteria and Archaea Synergistically Convert Glycine Betaine to Biogenic Methane in the Formosa Cold Seep of the South China Sea.</title>
        <authorList>
            <person name="Li L."/>
            <person name="Zhang W."/>
            <person name="Zhang S."/>
            <person name="Song L."/>
            <person name="Sun Q."/>
            <person name="Zhang H."/>
            <person name="Xiang H."/>
            <person name="Dong X."/>
        </authorList>
    </citation>
    <scope>NUCLEOTIDE SEQUENCE</scope>
    <source>
        <strain evidence="7">ZWT</strain>
    </source>
</reference>
<feature type="domain" description="Integral membrane bound transporter" evidence="6">
    <location>
        <begin position="213"/>
        <end position="335"/>
    </location>
</feature>
<keyword evidence="3 5" id="KW-1133">Transmembrane helix</keyword>
<sequence length="343" mass="39304">MEFINNTLNLQFNKLDFNFGLRYSFIFLLSLSLNSYLFGINISLIGALITLLYFIIPNKNIKVNSLSKITYIYLNIILVTFLGYLATINFVLSLLINLLVPFVIVCLFSDETNISGYSFYYCLFITIQVTGITLKMFNLHLISTFLGLIIGYVFNEVIWSNNHKSKSSDVMKLKKYFVISLKSNYIKFKNGLNLDLLTSTFAFRLSITTAFSFIFWKYLNIPKWYWLSLATCNTLAPIHNQINSRAFKRIKGSIIGVILFLICYFLVNNLFISSILTVLSILLMISYIPCKHLTECYVFSTYMALSFSIVSLPSVTAASYRISNVLVGCFIAIIFNKLIFPNK</sequence>
<keyword evidence="2 5" id="KW-0812">Transmembrane</keyword>
<evidence type="ECO:0000256" key="5">
    <source>
        <dbReference type="SAM" id="Phobius"/>
    </source>
</evidence>
<protein>
    <submittedName>
        <fullName evidence="7">FUSC family protein</fullName>
    </submittedName>
</protein>
<evidence type="ECO:0000313" key="8">
    <source>
        <dbReference type="Proteomes" id="UP001056429"/>
    </source>
</evidence>
<dbReference type="InterPro" id="IPR049453">
    <property type="entry name" value="Memb_transporter_dom"/>
</dbReference>
<feature type="transmembrane region" description="Helical" evidence="5">
    <location>
        <begin position="322"/>
        <end position="340"/>
    </location>
</feature>
<dbReference type="RefSeq" id="WP_250857652.1">
    <property type="nucleotide sequence ID" value="NZ_JAGSOJ010000001.1"/>
</dbReference>
<proteinExistence type="predicted"/>
<evidence type="ECO:0000256" key="3">
    <source>
        <dbReference type="ARBA" id="ARBA00022989"/>
    </source>
</evidence>
<keyword evidence="4 5" id="KW-0472">Membrane</keyword>
<dbReference type="Proteomes" id="UP001056429">
    <property type="component" value="Unassembled WGS sequence"/>
</dbReference>
<gene>
    <name evidence="7" type="ORF">KDK92_03455</name>
</gene>
<keyword evidence="8" id="KW-1185">Reference proteome</keyword>
<dbReference type="Pfam" id="PF13515">
    <property type="entry name" value="FUSC_2"/>
    <property type="match status" value="1"/>
</dbReference>
<feature type="transmembrane region" description="Helical" evidence="5">
    <location>
        <begin position="297"/>
        <end position="315"/>
    </location>
</feature>
<feature type="transmembrane region" description="Helical" evidence="5">
    <location>
        <begin position="254"/>
        <end position="285"/>
    </location>
</feature>
<feature type="transmembrane region" description="Helical" evidence="5">
    <location>
        <begin position="36"/>
        <end position="56"/>
    </location>
</feature>
<dbReference type="AlphaFoldDB" id="A0A9J6P040"/>
<accession>A0A9J6P040</accession>
<evidence type="ECO:0000259" key="6">
    <source>
        <dbReference type="Pfam" id="PF13515"/>
    </source>
</evidence>
<feature type="transmembrane region" description="Helical" evidence="5">
    <location>
        <begin position="68"/>
        <end position="86"/>
    </location>
</feature>
<organism evidence="7 8">
    <name type="scientific">Oceanirhabdus seepicola</name>
    <dbReference type="NCBI Taxonomy" id="2828781"/>
    <lineage>
        <taxon>Bacteria</taxon>
        <taxon>Bacillati</taxon>
        <taxon>Bacillota</taxon>
        <taxon>Clostridia</taxon>
        <taxon>Eubacteriales</taxon>
        <taxon>Clostridiaceae</taxon>
        <taxon>Oceanirhabdus</taxon>
    </lineage>
</organism>
<name>A0A9J6P040_9CLOT</name>
<evidence type="ECO:0000256" key="1">
    <source>
        <dbReference type="ARBA" id="ARBA00004141"/>
    </source>
</evidence>
<reference evidence="7" key="2">
    <citation type="submission" date="2021-04" db="EMBL/GenBank/DDBJ databases">
        <authorList>
            <person name="Dong X."/>
        </authorList>
    </citation>
    <scope>NUCLEOTIDE SEQUENCE</scope>
    <source>
        <strain evidence="7">ZWT</strain>
    </source>
</reference>
<dbReference type="EMBL" id="JAGSOJ010000001">
    <property type="protein sequence ID" value="MCM1988784.1"/>
    <property type="molecule type" value="Genomic_DNA"/>
</dbReference>
<evidence type="ECO:0000256" key="4">
    <source>
        <dbReference type="ARBA" id="ARBA00023136"/>
    </source>
</evidence>
<comment type="subcellular location">
    <subcellularLocation>
        <location evidence="1">Membrane</location>
        <topology evidence="1">Multi-pass membrane protein</topology>
    </subcellularLocation>
</comment>